<dbReference type="AlphaFoldDB" id="A0A7X8SN28"/>
<reference evidence="2 3" key="1">
    <citation type="submission" date="2020-04" db="EMBL/GenBank/DDBJ databases">
        <title>Flammeovirga sp. SR4, a novel species isolated from seawater.</title>
        <authorList>
            <person name="Wang X."/>
        </authorList>
    </citation>
    <scope>NUCLEOTIDE SEQUENCE [LARGE SCALE GENOMIC DNA]</scope>
    <source>
        <strain evidence="2 3">SR4</strain>
    </source>
</reference>
<dbReference type="EMBL" id="JABAIL010000005">
    <property type="protein sequence ID" value="NLR93239.1"/>
    <property type="molecule type" value="Genomic_DNA"/>
</dbReference>
<protein>
    <submittedName>
        <fullName evidence="2">Uncharacterized protein</fullName>
    </submittedName>
</protein>
<organism evidence="2 3">
    <name type="scientific">Flammeovirga agarivorans</name>
    <dbReference type="NCBI Taxonomy" id="2726742"/>
    <lineage>
        <taxon>Bacteria</taxon>
        <taxon>Pseudomonadati</taxon>
        <taxon>Bacteroidota</taxon>
        <taxon>Cytophagia</taxon>
        <taxon>Cytophagales</taxon>
        <taxon>Flammeovirgaceae</taxon>
        <taxon>Flammeovirga</taxon>
    </lineage>
</organism>
<keyword evidence="3" id="KW-1185">Reference proteome</keyword>
<evidence type="ECO:0000256" key="1">
    <source>
        <dbReference type="SAM" id="SignalP"/>
    </source>
</evidence>
<evidence type="ECO:0000313" key="3">
    <source>
        <dbReference type="Proteomes" id="UP000585050"/>
    </source>
</evidence>
<gene>
    <name evidence="2" type="ORF">HGP29_18700</name>
</gene>
<dbReference type="RefSeq" id="WP_168883937.1">
    <property type="nucleotide sequence ID" value="NZ_JABAIL010000005.1"/>
</dbReference>
<dbReference type="Proteomes" id="UP000585050">
    <property type="component" value="Unassembled WGS sequence"/>
</dbReference>
<feature type="chain" id="PRO_5031264663" evidence="1">
    <location>
        <begin position="26"/>
        <end position="114"/>
    </location>
</feature>
<accession>A0A7X8SN28</accession>
<proteinExistence type="predicted"/>
<keyword evidence="1" id="KW-0732">Signal</keyword>
<feature type="signal peptide" evidence="1">
    <location>
        <begin position="1"/>
        <end position="25"/>
    </location>
</feature>
<sequence length="114" mass="12863">MKIITNLSKLFLGVLLSLMSIISFASSDDVGISSTINTKKVDNPEQLITSLEKAIDTQYILSYSDQEKAIYRSEKNVVIFNTSKEETSIQVLCGSRKPNKEYRSTLEFFGKELE</sequence>
<evidence type="ECO:0000313" key="2">
    <source>
        <dbReference type="EMBL" id="NLR93239.1"/>
    </source>
</evidence>
<comment type="caution">
    <text evidence="2">The sequence shown here is derived from an EMBL/GenBank/DDBJ whole genome shotgun (WGS) entry which is preliminary data.</text>
</comment>
<name>A0A7X8SN28_9BACT</name>